<evidence type="ECO:0000313" key="2">
    <source>
        <dbReference type="EMBL" id="KAJ8874079.1"/>
    </source>
</evidence>
<comment type="caution">
    <text evidence="2">The sequence shown here is derived from an EMBL/GenBank/DDBJ whole genome shotgun (WGS) entry which is preliminary data.</text>
</comment>
<accession>A0ABQ9GQ07</accession>
<feature type="region of interest" description="Disordered" evidence="1">
    <location>
        <begin position="165"/>
        <end position="202"/>
    </location>
</feature>
<feature type="compositionally biased region" description="Basic residues" evidence="1">
    <location>
        <begin position="167"/>
        <end position="177"/>
    </location>
</feature>
<sequence length="355" mass="39933">MGCKYSRCSLSVYIKPPFVRSARQSAYVEPKYLRFSEFLQHALTELLDVPLATRLLMVAATRWMPPGGQAYFKSVFLVDGLEEGGLGLATTTLCINSVSQTRDEMKDRIRVACRSLPAAELHRGTQSARRRTLMCFEQGGTLFEHLLPHEFWYLDNWYAKEGEGVRKGKGKKQRKRARETEETGQQPSSARSRTKPPPERSSFAFFTTGAQSHLLREIVNAWCSTSLSALSRKRSYSELCLIEIAQLGWLPTSGTDMNHKKKCKTERNKYHGLLVWLMDARGLFAKRLRVEKSLARNLRLSSRHGKSSGIEFCSRNWFVGPTTGFSRVVWAVVGSSGLDISSTGGSGKDPPTIIR</sequence>
<proteinExistence type="predicted"/>
<evidence type="ECO:0000313" key="3">
    <source>
        <dbReference type="Proteomes" id="UP001159363"/>
    </source>
</evidence>
<keyword evidence="3" id="KW-1185">Reference proteome</keyword>
<gene>
    <name evidence="2" type="ORF">PR048_024920</name>
</gene>
<evidence type="ECO:0000256" key="1">
    <source>
        <dbReference type="SAM" id="MobiDB-lite"/>
    </source>
</evidence>
<name>A0ABQ9GQ07_9NEOP</name>
<organism evidence="2 3">
    <name type="scientific">Dryococelus australis</name>
    <dbReference type="NCBI Taxonomy" id="614101"/>
    <lineage>
        <taxon>Eukaryota</taxon>
        <taxon>Metazoa</taxon>
        <taxon>Ecdysozoa</taxon>
        <taxon>Arthropoda</taxon>
        <taxon>Hexapoda</taxon>
        <taxon>Insecta</taxon>
        <taxon>Pterygota</taxon>
        <taxon>Neoptera</taxon>
        <taxon>Polyneoptera</taxon>
        <taxon>Phasmatodea</taxon>
        <taxon>Verophasmatodea</taxon>
        <taxon>Anareolatae</taxon>
        <taxon>Phasmatidae</taxon>
        <taxon>Eurycanthinae</taxon>
        <taxon>Dryococelus</taxon>
    </lineage>
</organism>
<reference evidence="2 3" key="1">
    <citation type="submission" date="2023-02" db="EMBL/GenBank/DDBJ databases">
        <title>LHISI_Scaffold_Assembly.</title>
        <authorList>
            <person name="Stuart O.P."/>
            <person name="Cleave R."/>
            <person name="Magrath M.J.L."/>
            <person name="Mikheyev A.S."/>
        </authorList>
    </citation>
    <scope>NUCLEOTIDE SEQUENCE [LARGE SCALE GENOMIC DNA]</scope>
    <source>
        <strain evidence="2">Daus_M_001</strain>
        <tissue evidence="2">Leg muscle</tissue>
    </source>
</reference>
<dbReference type="EMBL" id="JARBHB010000010">
    <property type="protein sequence ID" value="KAJ8874079.1"/>
    <property type="molecule type" value="Genomic_DNA"/>
</dbReference>
<dbReference type="Proteomes" id="UP001159363">
    <property type="component" value="Chromosome 9"/>
</dbReference>
<protein>
    <submittedName>
        <fullName evidence="2">Uncharacterized protein</fullName>
    </submittedName>
</protein>